<feature type="transmembrane region" description="Helical" evidence="1">
    <location>
        <begin position="161"/>
        <end position="185"/>
    </location>
</feature>
<feature type="transmembrane region" description="Helical" evidence="1">
    <location>
        <begin position="7"/>
        <end position="29"/>
    </location>
</feature>
<dbReference type="Proteomes" id="UP000280586">
    <property type="component" value="Chromosome"/>
</dbReference>
<feature type="transmembrane region" description="Helical" evidence="1">
    <location>
        <begin position="63"/>
        <end position="86"/>
    </location>
</feature>
<keyword evidence="1" id="KW-0812">Transmembrane</keyword>
<protein>
    <submittedName>
        <fullName evidence="2">Uncharacterized protein</fullName>
    </submittedName>
</protein>
<gene>
    <name evidence="2" type="ORF">CP523_05925</name>
</gene>
<keyword evidence="1" id="KW-0472">Membrane</keyword>
<sequence length="261" mass="30667">MKKNISIIFLFITLTFISFINVIDINLFLSTLSSKFNNISMQDIVIYMLYGLTSSSRVNLIDIIRFSIPFILCIGFINSYLSDILESNTIYLNIIRYKSYSSWIKTYLFKMTLLIILFYTYYYINLIIISSIYTKNVSGFTDTFYYLNRYMTNTNFFQLLIYQYFLSIFSTILLTLINLLLSLVLKNINKSFIVVIVTILILTALGKYDIINPLMLSKHYTINYNFNINPISTLTFHLLFSFIIYISLVRCIKLLVRRTGL</sequence>
<accession>A0A9N7JKB7</accession>
<dbReference type="AlphaFoldDB" id="A0A9N7JKB7"/>
<feature type="transmembrane region" description="Helical" evidence="1">
    <location>
        <begin position="107"/>
        <end position="133"/>
    </location>
</feature>
<dbReference type="KEGG" id="csep:CP523_05925"/>
<dbReference type="EMBL" id="CP023671">
    <property type="protein sequence ID" value="AYE34038.1"/>
    <property type="molecule type" value="Genomic_DNA"/>
</dbReference>
<feature type="transmembrane region" description="Helical" evidence="1">
    <location>
        <begin position="192"/>
        <end position="211"/>
    </location>
</feature>
<feature type="transmembrane region" description="Helical" evidence="1">
    <location>
        <begin position="231"/>
        <end position="252"/>
    </location>
</feature>
<reference evidence="2 3" key="1">
    <citation type="submission" date="2017-09" db="EMBL/GenBank/DDBJ databases">
        <authorList>
            <person name="Thomas P."/>
            <person name="Seyboldt C."/>
        </authorList>
    </citation>
    <scope>NUCLEOTIDE SEQUENCE [LARGE SCALE GENOMIC DNA]</scope>
    <source>
        <strain evidence="2 3">DSM 7534</strain>
    </source>
</reference>
<organism evidence="2 3">
    <name type="scientific">Clostridium septicum</name>
    <dbReference type="NCBI Taxonomy" id="1504"/>
    <lineage>
        <taxon>Bacteria</taxon>
        <taxon>Bacillati</taxon>
        <taxon>Bacillota</taxon>
        <taxon>Clostridia</taxon>
        <taxon>Eubacteriales</taxon>
        <taxon>Clostridiaceae</taxon>
        <taxon>Clostridium</taxon>
    </lineage>
</organism>
<evidence type="ECO:0000313" key="3">
    <source>
        <dbReference type="Proteomes" id="UP000280586"/>
    </source>
</evidence>
<name>A0A9N7JKB7_CLOSE</name>
<keyword evidence="1" id="KW-1133">Transmembrane helix</keyword>
<evidence type="ECO:0000256" key="1">
    <source>
        <dbReference type="SAM" id="Phobius"/>
    </source>
</evidence>
<evidence type="ECO:0000313" key="2">
    <source>
        <dbReference type="EMBL" id="AYE34038.1"/>
    </source>
</evidence>
<proteinExistence type="predicted"/>